<dbReference type="CDD" id="cd12797">
    <property type="entry name" value="M23_peptidase"/>
    <property type="match status" value="1"/>
</dbReference>
<organism evidence="2">
    <name type="scientific">bioreactor metagenome</name>
    <dbReference type="NCBI Taxonomy" id="1076179"/>
    <lineage>
        <taxon>unclassified sequences</taxon>
        <taxon>metagenomes</taxon>
        <taxon>ecological metagenomes</taxon>
    </lineage>
</organism>
<dbReference type="SUPFAM" id="SSF51261">
    <property type="entry name" value="Duplicated hybrid motif"/>
    <property type="match status" value="1"/>
</dbReference>
<gene>
    <name evidence="2" type="ORF">SDC9_117658</name>
</gene>
<dbReference type="InterPro" id="IPR011055">
    <property type="entry name" value="Dup_hybrid_motif"/>
</dbReference>
<dbReference type="InterPro" id="IPR016047">
    <property type="entry name" value="M23ase_b-sheet_dom"/>
</dbReference>
<reference evidence="2" key="1">
    <citation type="submission" date="2019-08" db="EMBL/GenBank/DDBJ databases">
        <authorList>
            <person name="Kucharzyk K."/>
            <person name="Murdoch R.W."/>
            <person name="Higgins S."/>
            <person name="Loffler F."/>
        </authorList>
    </citation>
    <scope>NUCLEOTIDE SEQUENCE</scope>
</reference>
<comment type="caution">
    <text evidence="2">The sequence shown here is derived from an EMBL/GenBank/DDBJ whole genome shotgun (WGS) entry which is preliminary data.</text>
</comment>
<dbReference type="Pfam" id="PF01551">
    <property type="entry name" value="Peptidase_M23"/>
    <property type="match status" value="1"/>
</dbReference>
<dbReference type="AlphaFoldDB" id="A0A645BYX8"/>
<name>A0A645BYX8_9ZZZZ</name>
<proteinExistence type="predicted"/>
<dbReference type="EMBL" id="VSSQ01023629">
    <property type="protein sequence ID" value="MPM70700.1"/>
    <property type="molecule type" value="Genomic_DNA"/>
</dbReference>
<evidence type="ECO:0000259" key="1">
    <source>
        <dbReference type="Pfam" id="PF01551"/>
    </source>
</evidence>
<dbReference type="Gene3D" id="2.70.70.10">
    <property type="entry name" value="Glucose Permease (Domain IIA)"/>
    <property type="match status" value="1"/>
</dbReference>
<feature type="domain" description="M23ase beta-sheet core" evidence="1">
    <location>
        <begin position="86"/>
        <end position="168"/>
    </location>
</feature>
<protein>
    <recommendedName>
        <fullName evidence="1">M23ase beta-sheet core domain-containing protein</fullName>
    </recommendedName>
</protein>
<accession>A0A645BYX8</accession>
<sequence length="280" mass="31050">MKMIFNPVKRIVLITLIAFFGIFSTVYASQSRTLIFPVTGTWYVCQGYRTSEITHKGLDIYAFDLTTSKDSYTSGTYGCSSKTKGAATGAKVYAPGNGTVTYITGHPDIMQLKLTTGGCFRIGHLSSLQYKAGNTVKQGQWLGNIAGPNSANGNYAHLHISVYSDSNCTKPVPFTNANNFQLYGIKEFPNSGIAHQYRGTAITFDLKKGMDLDSYCKSKGYTGVMLTGSTVNSWRCVTKLKSFVSISNMSDVCKWQFGKVYLNARYSNYYDPFSWKCYFN</sequence>
<evidence type="ECO:0000313" key="2">
    <source>
        <dbReference type="EMBL" id="MPM70700.1"/>
    </source>
</evidence>